<dbReference type="InterPro" id="IPR036869">
    <property type="entry name" value="J_dom_sf"/>
</dbReference>
<dbReference type="Proteomes" id="UP001224775">
    <property type="component" value="Unassembled WGS sequence"/>
</dbReference>
<organism evidence="3 4">
    <name type="scientific">Skeletonema marinoi</name>
    <dbReference type="NCBI Taxonomy" id="267567"/>
    <lineage>
        <taxon>Eukaryota</taxon>
        <taxon>Sar</taxon>
        <taxon>Stramenopiles</taxon>
        <taxon>Ochrophyta</taxon>
        <taxon>Bacillariophyta</taxon>
        <taxon>Coscinodiscophyceae</taxon>
        <taxon>Thalassiosirophycidae</taxon>
        <taxon>Thalassiosirales</taxon>
        <taxon>Skeletonemataceae</taxon>
        <taxon>Skeletonema</taxon>
        <taxon>Skeletonema marinoi-dohrnii complex</taxon>
    </lineage>
</organism>
<proteinExistence type="predicted"/>
<dbReference type="SUPFAM" id="SSF46565">
    <property type="entry name" value="Chaperone J-domain"/>
    <property type="match status" value="1"/>
</dbReference>
<dbReference type="Pfam" id="PF00226">
    <property type="entry name" value="DnaJ"/>
    <property type="match status" value="1"/>
</dbReference>
<dbReference type="InterPro" id="IPR052276">
    <property type="entry name" value="Diphthamide-biosynth_chaperone"/>
</dbReference>
<reference evidence="3" key="1">
    <citation type="submission" date="2023-06" db="EMBL/GenBank/DDBJ databases">
        <title>Survivors Of The Sea: Transcriptome response of Skeletonema marinoi to long-term dormancy.</title>
        <authorList>
            <person name="Pinder M.I.M."/>
            <person name="Kourtchenko O."/>
            <person name="Robertson E.K."/>
            <person name="Larsson T."/>
            <person name="Maumus F."/>
            <person name="Osuna-Cruz C.M."/>
            <person name="Vancaester E."/>
            <person name="Stenow R."/>
            <person name="Vandepoele K."/>
            <person name="Ploug H."/>
            <person name="Bruchert V."/>
            <person name="Godhe A."/>
            <person name="Topel M."/>
        </authorList>
    </citation>
    <scope>NUCLEOTIDE SEQUENCE</scope>
    <source>
        <strain evidence="3">R05AC</strain>
    </source>
</reference>
<feature type="compositionally biased region" description="Polar residues" evidence="1">
    <location>
        <begin position="182"/>
        <end position="195"/>
    </location>
</feature>
<sequence>MPGRRSPFAASAYAIARGTNTVEESDLFEYPDESHPTSNIPRAVFQPLDGASVAIITNTSRSDGKNDSAYMNMKHLEEFHGGTVQNFGGHVVELNGSSSITHAIWIATDDDKGNDLSRLSNEALAKLHSCLANSIPIVTPLWLTKIGDLVPGQHWSDVDVEQYKPAIVKLLAQAVDDDTYSGRASTSHQNASYDISESRRDDSARLSASINETFRTLVDENPDVMEEESIRRAMELSMLDFALVHRTEQRQHKSHINSRQKKKSNAKDKLPHEILGVTADATKEEIKMGYRRRALETHPDKGGRPGEFEAVAHAYRVLLNPNYDVSLSSSFDRSEGQPLKSTAHWDNELKDHRNLVRELYQNHSEDIDANIQRQSFTLERLGLRFKEAGSRIHNEKNELISNACFYISLASSYLGGIGALSVWGDDNFADNPENALLKEADDELIKETALHLKRTIEAAVLSSHPEWAARGIVGEEVQAFSDFLVYILESKTIVSDWAVVVFDKCSGFVDVYKGKNYQDEATKDNATQTSNTLTIQYVPGHYQPLVAASYDSERPSLKQILSVLDESGVLYVVTDGNA</sequence>
<feature type="region of interest" description="Disordered" evidence="1">
    <location>
        <begin position="248"/>
        <end position="268"/>
    </location>
</feature>
<dbReference type="CDD" id="cd00027">
    <property type="entry name" value="BRCT"/>
    <property type="match status" value="1"/>
</dbReference>
<dbReference type="Gene3D" id="1.10.287.110">
    <property type="entry name" value="DnaJ domain"/>
    <property type="match status" value="1"/>
</dbReference>
<dbReference type="InterPro" id="IPR001623">
    <property type="entry name" value="DnaJ_domain"/>
</dbReference>
<feature type="compositionally biased region" description="Basic residues" evidence="1">
    <location>
        <begin position="252"/>
        <end position="264"/>
    </location>
</feature>
<name>A0AAD8YGY7_9STRA</name>
<dbReference type="EMBL" id="JATAAI010000004">
    <property type="protein sequence ID" value="KAK1746346.1"/>
    <property type="molecule type" value="Genomic_DNA"/>
</dbReference>
<dbReference type="PANTHER" id="PTHR44240:SF10">
    <property type="entry name" value="J DOMAIN-CONTAINING PROTEIN"/>
    <property type="match status" value="1"/>
</dbReference>
<dbReference type="AlphaFoldDB" id="A0AAD8YGY7"/>
<evidence type="ECO:0000313" key="4">
    <source>
        <dbReference type="Proteomes" id="UP001224775"/>
    </source>
</evidence>
<evidence type="ECO:0000259" key="2">
    <source>
        <dbReference type="PROSITE" id="PS50076"/>
    </source>
</evidence>
<keyword evidence="4" id="KW-1185">Reference proteome</keyword>
<feature type="domain" description="J" evidence="2">
    <location>
        <begin position="270"/>
        <end position="335"/>
    </location>
</feature>
<dbReference type="CDD" id="cd06257">
    <property type="entry name" value="DnaJ"/>
    <property type="match status" value="1"/>
</dbReference>
<protein>
    <recommendedName>
        <fullName evidence="2">J domain-containing protein</fullName>
    </recommendedName>
</protein>
<dbReference type="SMART" id="SM00271">
    <property type="entry name" value="DnaJ"/>
    <property type="match status" value="1"/>
</dbReference>
<accession>A0AAD8YGY7</accession>
<evidence type="ECO:0000313" key="3">
    <source>
        <dbReference type="EMBL" id="KAK1746346.1"/>
    </source>
</evidence>
<evidence type="ECO:0000256" key="1">
    <source>
        <dbReference type="SAM" id="MobiDB-lite"/>
    </source>
</evidence>
<dbReference type="PRINTS" id="PR00625">
    <property type="entry name" value="JDOMAIN"/>
</dbReference>
<comment type="caution">
    <text evidence="3">The sequence shown here is derived from an EMBL/GenBank/DDBJ whole genome shotgun (WGS) entry which is preliminary data.</text>
</comment>
<gene>
    <name evidence="3" type="ORF">QTG54_002953</name>
</gene>
<feature type="region of interest" description="Disordered" evidence="1">
    <location>
        <begin position="180"/>
        <end position="204"/>
    </location>
</feature>
<dbReference type="PROSITE" id="PS50076">
    <property type="entry name" value="DNAJ_2"/>
    <property type="match status" value="1"/>
</dbReference>
<dbReference type="PANTHER" id="PTHR44240">
    <property type="entry name" value="DNAJ DOMAIN (PROKARYOTIC HEAT SHOCK PROTEIN)-RELATED"/>
    <property type="match status" value="1"/>
</dbReference>